<feature type="transmembrane region" description="Helical" evidence="1">
    <location>
        <begin position="232"/>
        <end position="255"/>
    </location>
</feature>
<feature type="domain" description="CAAX prenyl protease 2/Lysostaphin resistance protein A-like" evidence="2">
    <location>
        <begin position="145"/>
        <end position="243"/>
    </location>
</feature>
<dbReference type="GO" id="GO:0080120">
    <property type="term" value="P:CAAX-box protein maturation"/>
    <property type="evidence" value="ECO:0007669"/>
    <property type="project" value="UniProtKB-ARBA"/>
</dbReference>
<feature type="transmembrane region" description="Helical" evidence="1">
    <location>
        <begin position="182"/>
        <end position="199"/>
    </location>
</feature>
<dbReference type="AlphaFoldDB" id="A0A5S5BYZ7"/>
<reference evidence="3 4" key="1">
    <citation type="submission" date="2019-07" db="EMBL/GenBank/DDBJ databases">
        <title>Genomic Encyclopedia of Archaeal and Bacterial Type Strains, Phase II (KMG-II): from individual species to whole genera.</title>
        <authorList>
            <person name="Goeker M."/>
        </authorList>
    </citation>
    <scope>NUCLEOTIDE SEQUENCE [LARGE SCALE GENOMIC DNA]</scope>
    <source>
        <strain evidence="3 4">DSM 17527</strain>
    </source>
</reference>
<dbReference type="EMBL" id="VNHU01000009">
    <property type="protein sequence ID" value="TYP71446.1"/>
    <property type="molecule type" value="Genomic_DNA"/>
</dbReference>
<dbReference type="RefSeq" id="WP_148783341.1">
    <property type="nucleotide sequence ID" value="NZ_VNHU01000009.1"/>
</dbReference>
<keyword evidence="1" id="KW-0472">Membrane</keyword>
<evidence type="ECO:0000313" key="4">
    <source>
        <dbReference type="Proteomes" id="UP000324376"/>
    </source>
</evidence>
<evidence type="ECO:0000313" key="3">
    <source>
        <dbReference type="EMBL" id="TYP71446.1"/>
    </source>
</evidence>
<comment type="caution">
    <text evidence="3">The sequence shown here is derived from an EMBL/GenBank/DDBJ whole genome shotgun (WGS) entry which is preliminary data.</text>
</comment>
<dbReference type="Proteomes" id="UP000324376">
    <property type="component" value="Unassembled WGS sequence"/>
</dbReference>
<proteinExistence type="predicted"/>
<evidence type="ECO:0000259" key="2">
    <source>
        <dbReference type="Pfam" id="PF02517"/>
    </source>
</evidence>
<dbReference type="OrthoDB" id="2806188at2"/>
<feature type="transmembrane region" description="Helical" evidence="1">
    <location>
        <begin position="205"/>
        <end position="225"/>
    </location>
</feature>
<dbReference type="Pfam" id="PF02517">
    <property type="entry name" value="Rce1-like"/>
    <property type="match status" value="1"/>
</dbReference>
<evidence type="ECO:0000256" key="1">
    <source>
        <dbReference type="SAM" id="Phobius"/>
    </source>
</evidence>
<dbReference type="GO" id="GO:0004175">
    <property type="term" value="F:endopeptidase activity"/>
    <property type="evidence" value="ECO:0007669"/>
    <property type="project" value="UniProtKB-ARBA"/>
</dbReference>
<feature type="transmembrane region" description="Helical" evidence="1">
    <location>
        <begin position="142"/>
        <end position="161"/>
    </location>
</feature>
<organism evidence="3 4">
    <name type="scientific">Aquimarina intermedia</name>
    <dbReference type="NCBI Taxonomy" id="350814"/>
    <lineage>
        <taxon>Bacteria</taxon>
        <taxon>Pseudomonadati</taxon>
        <taxon>Bacteroidota</taxon>
        <taxon>Flavobacteriia</taxon>
        <taxon>Flavobacteriales</taxon>
        <taxon>Flavobacteriaceae</taxon>
        <taxon>Aquimarina</taxon>
    </lineage>
</organism>
<keyword evidence="4" id="KW-1185">Reference proteome</keyword>
<keyword evidence="1" id="KW-1133">Transmembrane helix</keyword>
<feature type="transmembrane region" description="Helical" evidence="1">
    <location>
        <begin position="66"/>
        <end position="90"/>
    </location>
</feature>
<feature type="transmembrane region" description="Helical" evidence="1">
    <location>
        <begin position="111"/>
        <end position="130"/>
    </location>
</feature>
<dbReference type="InterPro" id="IPR003675">
    <property type="entry name" value="Rce1/LyrA-like_dom"/>
</dbReference>
<keyword evidence="1" id="KW-0812">Transmembrane</keyword>
<name>A0A5S5BYZ7_9FLAO</name>
<accession>A0A5S5BYZ7</accession>
<feature type="transmembrane region" description="Helical" evidence="1">
    <location>
        <begin position="267"/>
        <end position="288"/>
    </location>
</feature>
<protein>
    <recommendedName>
        <fullName evidence="2">CAAX prenyl protease 2/Lysostaphin resistance protein A-like domain-containing protein</fullName>
    </recommendedName>
</protein>
<sequence>MFIQQAFRGKNEIWRYIIGLVLIFFGWQILGLIPLVIVAFTAAGDTMAFIEAAESSFMSLDIDSNLFLILMIFSFAIGLAAIFLSIKAIHHKKIIDVTTTRSSIDWGRIRFAFLLVAITNVVFFGISYAIEPEIFVWNFNLVPFLILLVISFLLLPLQTSFEEYLFRGYLMQWFGILARNRWVPLVLTSIIFGLLHGANPEVAKLGNIMMVFYIGTGLLLGVITLMDEGMELALGFHAANNIMAAVMVTTNWSVFQTDAIFLDISEPSGGIDIVLPILIIYPIYLFIFSKKYHWSHWKERLMGKIKIPTSKEITEI</sequence>
<feature type="transmembrane region" description="Helical" evidence="1">
    <location>
        <begin position="16"/>
        <end position="40"/>
    </location>
</feature>
<gene>
    <name evidence="3" type="ORF">BD809_10928</name>
</gene>